<accession>A0A0G0BTT8</accession>
<dbReference type="AlphaFoldDB" id="A0A0G0BTT8"/>
<sequence length="60" mass="7110">MIKKIQKIRLQYNCPFCKKDIIASKKTEVFYRSHWINGCNECFELSISEATTIGFQEVDY</sequence>
<dbReference type="EMBL" id="LBPX01000020">
    <property type="protein sequence ID" value="KKP67151.1"/>
    <property type="molecule type" value="Genomic_DNA"/>
</dbReference>
<gene>
    <name evidence="1" type="ORF">UR63_C0020G0023</name>
</gene>
<comment type="caution">
    <text evidence="1">The sequence shown here is derived from an EMBL/GenBank/DDBJ whole genome shotgun (WGS) entry which is preliminary data.</text>
</comment>
<name>A0A0G0BTT8_9BACT</name>
<dbReference type="Proteomes" id="UP000034127">
    <property type="component" value="Unassembled WGS sequence"/>
</dbReference>
<reference evidence="1 2" key="1">
    <citation type="journal article" date="2015" name="Nature">
        <title>rRNA introns, odd ribosomes, and small enigmatic genomes across a large radiation of phyla.</title>
        <authorList>
            <person name="Brown C.T."/>
            <person name="Hug L.A."/>
            <person name="Thomas B.C."/>
            <person name="Sharon I."/>
            <person name="Castelle C.J."/>
            <person name="Singh A."/>
            <person name="Wilkins M.J."/>
            <person name="Williams K.H."/>
            <person name="Banfield J.F."/>
        </authorList>
    </citation>
    <scope>NUCLEOTIDE SEQUENCE [LARGE SCALE GENOMIC DNA]</scope>
</reference>
<evidence type="ECO:0000313" key="2">
    <source>
        <dbReference type="Proteomes" id="UP000034127"/>
    </source>
</evidence>
<protein>
    <submittedName>
        <fullName evidence="1">Uncharacterized protein</fullName>
    </submittedName>
</protein>
<proteinExistence type="predicted"/>
<evidence type="ECO:0000313" key="1">
    <source>
        <dbReference type="EMBL" id="KKP67151.1"/>
    </source>
</evidence>
<organism evidence="1 2">
    <name type="scientific">Candidatus Roizmanbacteria bacterium GW2011_GWC2_35_12</name>
    <dbReference type="NCBI Taxonomy" id="1618485"/>
    <lineage>
        <taxon>Bacteria</taxon>
        <taxon>Candidatus Roizmaniibacteriota</taxon>
    </lineage>
</organism>